<dbReference type="HOGENOM" id="CLU_1378216_0_0_1"/>
<reference evidence="2" key="1">
    <citation type="journal article" date="2014" name="Proc. Natl. Acad. Sci. U.S.A.">
        <title>Extensive sampling of basidiomycete genomes demonstrates inadequacy of the white-rot/brown-rot paradigm for wood decay fungi.</title>
        <authorList>
            <person name="Riley R."/>
            <person name="Salamov A.A."/>
            <person name="Brown D.W."/>
            <person name="Nagy L.G."/>
            <person name="Floudas D."/>
            <person name="Held B.W."/>
            <person name="Levasseur A."/>
            <person name="Lombard V."/>
            <person name="Morin E."/>
            <person name="Otillar R."/>
            <person name="Lindquist E.A."/>
            <person name="Sun H."/>
            <person name="LaButti K.M."/>
            <person name="Schmutz J."/>
            <person name="Jabbour D."/>
            <person name="Luo H."/>
            <person name="Baker S.E."/>
            <person name="Pisabarro A.G."/>
            <person name="Walton J.D."/>
            <person name="Blanchette R.A."/>
            <person name="Henrissat B."/>
            <person name="Martin F."/>
            <person name="Cullen D."/>
            <person name="Hibbett D.S."/>
            <person name="Grigoriev I.V."/>
        </authorList>
    </citation>
    <scope>NUCLEOTIDE SEQUENCE [LARGE SCALE GENOMIC DNA]</scope>
    <source>
        <strain evidence="2">CBS 339.88</strain>
    </source>
</reference>
<name>A0A067SVG6_GALM3</name>
<dbReference type="EMBL" id="KL142391">
    <property type="protein sequence ID" value="KDR71694.1"/>
    <property type="molecule type" value="Genomic_DNA"/>
</dbReference>
<dbReference type="Proteomes" id="UP000027222">
    <property type="component" value="Unassembled WGS sequence"/>
</dbReference>
<accession>A0A067SVG6</accession>
<organism evidence="1 2">
    <name type="scientific">Galerina marginata (strain CBS 339.88)</name>
    <dbReference type="NCBI Taxonomy" id="685588"/>
    <lineage>
        <taxon>Eukaryota</taxon>
        <taxon>Fungi</taxon>
        <taxon>Dikarya</taxon>
        <taxon>Basidiomycota</taxon>
        <taxon>Agaricomycotina</taxon>
        <taxon>Agaricomycetes</taxon>
        <taxon>Agaricomycetidae</taxon>
        <taxon>Agaricales</taxon>
        <taxon>Agaricineae</taxon>
        <taxon>Strophariaceae</taxon>
        <taxon>Galerina</taxon>
    </lineage>
</organism>
<proteinExistence type="predicted"/>
<dbReference type="AlphaFoldDB" id="A0A067SVG6"/>
<evidence type="ECO:0000313" key="1">
    <source>
        <dbReference type="EMBL" id="KDR71694.1"/>
    </source>
</evidence>
<keyword evidence="2" id="KW-1185">Reference proteome</keyword>
<evidence type="ECO:0000313" key="2">
    <source>
        <dbReference type="Proteomes" id="UP000027222"/>
    </source>
</evidence>
<protein>
    <submittedName>
        <fullName evidence="1">Uncharacterized protein</fullName>
    </submittedName>
</protein>
<sequence>MTALADFQDAIAPAIPQIVAFLDSGDPDVRAIGIDSFAKLSKHAGAVPVLDDSHKPLGIETSGELSPLSAVSDEFPFVASPTPPTGSISWGQVFVNEPELAITSPHIVEECSPLIDESSVNEQASHVMADKRSFSNFYTCLSCILSTSISFSMLRLSRLSEYFSLSLATSAILFSALMSAADSTFTLSRSIPFCFVTS</sequence>
<gene>
    <name evidence="1" type="ORF">GALMADRAFT_775812</name>
</gene>